<keyword evidence="6" id="KW-1133">Transmembrane helix</keyword>
<dbReference type="InterPro" id="IPR025202">
    <property type="entry name" value="PLD-like_dom"/>
</dbReference>
<protein>
    <recommendedName>
        <fullName evidence="8">Cardiolipin synthase</fullName>
        <ecNumber evidence="8">2.7.8.-</ecNumber>
    </recommendedName>
</protein>
<dbReference type="PANTHER" id="PTHR21248:SF7">
    <property type="entry name" value="MINOR CARDIOLIPIN SYNTHASE CLSB"/>
    <property type="match status" value="1"/>
</dbReference>
<proteinExistence type="predicted"/>
<feature type="domain" description="PLD phosphodiesterase" evidence="9">
    <location>
        <begin position="138"/>
        <end position="165"/>
    </location>
</feature>
<evidence type="ECO:0000256" key="2">
    <source>
        <dbReference type="ARBA" id="ARBA00022475"/>
    </source>
</evidence>
<dbReference type="PROSITE" id="PS50035">
    <property type="entry name" value="PLD"/>
    <property type="match status" value="2"/>
</dbReference>
<reference evidence="10 11" key="1">
    <citation type="submission" date="2021-01" db="EMBL/GenBank/DDBJ databases">
        <title>Genome public.</title>
        <authorList>
            <person name="Liu C."/>
            <person name="Sun Q."/>
        </authorList>
    </citation>
    <scope>NUCLEOTIDE SEQUENCE [LARGE SCALE GENOMIC DNA]</scope>
    <source>
        <strain evidence="10 11">YIM B02564</strain>
    </source>
</reference>
<dbReference type="Proteomes" id="UP000623967">
    <property type="component" value="Unassembled WGS sequence"/>
</dbReference>
<dbReference type="SMART" id="SM00155">
    <property type="entry name" value="PLDc"/>
    <property type="match status" value="2"/>
</dbReference>
<sequence>MKVLGICIFLIMIWLILDFSLGRKQHLSRVSKRETPFLHSNFEIFTNGKELIHDYFNSLRQAKKQIHVLFYIVKNDAISKEFLTILKEKALEGIEVRLLLDRLGCLKVKQAVVKELRQAGVQVAFSAPVKLPFLFYSAQVRNHRKISVIDENIGYLGGFNIGKEYIDAGPPKLRPWRDYHVKISGEGVNELQKEFLLDWQHATSEDVFLSWPGPVGMAVNWEAAAELTFPLGCRMGASRHQFIATEANQLEKQFIELIRMAEKEIIIGTPYFIPSREILDELLAALKRGVRLLVVVPYYADHPLVQEASYRFFRRLLREGAVVYQYKNGFYHAKTFVVDDKVCDVGTANFDKRSLYLNKEINCYIYDSVFITRLKAVLEKDIQDSERLSLETLEKPNLLRTVKEATAYCLSYFL</sequence>
<evidence type="ECO:0000256" key="7">
    <source>
        <dbReference type="ARBA" id="ARBA00023136"/>
    </source>
</evidence>
<gene>
    <name evidence="10" type="primary">cls</name>
    <name evidence="10" type="ORF">JK635_13245</name>
</gene>
<dbReference type="Pfam" id="PF13091">
    <property type="entry name" value="PLDc_2"/>
    <property type="match status" value="2"/>
</dbReference>
<organism evidence="10 11">
    <name type="scientific">Neobacillus paridis</name>
    <dbReference type="NCBI Taxonomy" id="2803862"/>
    <lineage>
        <taxon>Bacteria</taxon>
        <taxon>Bacillati</taxon>
        <taxon>Bacillota</taxon>
        <taxon>Bacilli</taxon>
        <taxon>Bacillales</taxon>
        <taxon>Bacillaceae</taxon>
        <taxon>Neobacillus</taxon>
    </lineage>
</organism>
<keyword evidence="7" id="KW-0472">Membrane</keyword>
<name>A0ABS1TQZ3_9BACI</name>
<keyword evidence="5" id="KW-0677">Repeat</keyword>
<evidence type="ECO:0000259" key="9">
    <source>
        <dbReference type="PROSITE" id="PS50035"/>
    </source>
</evidence>
<dbReference type="EC" id="2.7.8.-" evidence="8"/>
<keyword evidence="3" id="KW-0808">Transferase</keyword>
<evidence type="ECO:0000256" key="3">
    <source>
        <dbReference type="ARBA" id="ARBA00022679"/>
    </source>
</evidence>
<dbReference type="NCBIfam" id="TIGR04265">
    <property type="entry name" value="bac_cardiolipin"/>
    <property type="match status" value="1"/>
</dbReference>
<dbReference type="CDD" id="cd09112">
    <property type="entry name" value="PLDc_CLS_2"/>
    <property type="match status" value="1"/>
</dbReference>
<evidence type="ECO:0000256" key="5">
    <source>
        <dbReference type="ARBA" id="ARBA00022737"/>
    </source>
</evidence>
<comment type="caution">
    <text evidence="10">The sequence shown here is derived from an EMBL/GenBank/DDBJ whole genome shotgun (WGS) entry which is preliminary data.</text>
</comment>
<dbReference type="PANTHER" id="PTHR21248">
    <property type="entry name" value="CARDIOLIPIN SYNTHASE"/>
    <property type="match status" value="1"/>
</dbReference>
<dbReference type="CDD" id="cd09110">
    <property type="entry name" value="PLDc_CLS_1"/>
    <property type="match status" value="1"/>
</dbReference>
<keyword evidence="2" id="KW-1003">Cell membrane</keyword>
<dbReference type="InterPro" id="IPR001736">
    <property type="entry name" value="PLipase_D/transphosphatidylase"/>
</dbReference>
<feature type="domain" description="PLD phosphodiesterase" evidence="9">
    <location>
        <begin position="327"/>
        <end position="354"/>
    </location>
</feature>
<evidence type="ECO:0000313" key="11">
    <source>
        <dbReference type="Proteomes" id="UP000623967"/>
    </source>
</evidence>
<comment type="subcellular location">
    <subcellularLocation>
        <location evidence="1">Cell membrane</location>
    </subcellularLocation>
</comment>
<evidence type="ECO:0000256" key="8">
    <source>
        <dbReference type="NCBIfam" id="TIGR04265"/>
    </source>
</evidence>
<accession>A0ABS1TQZ3</accession>
<dbReference type="InterPro" id="IPR022924">
    <property type="entry name" value="Cardiolipin_synthase"/>
</dbReference>
<keyword evidence="4" id="KW-0812">Transmembrane</keyword>
<dbReference type="PIRSF" id="PIRSF000850">
    <property type="entry name" value="Phospholipase_D_PSS"/>
    <property type="match status" value="1"/>
</dbReference>
<keyword evidence="11" id="KW-1185">Reference proteome</keyword>
<evidence type="ECO:0000256" key="1">
    <source>
        <dbReference type="ARBA" id="ARBA00004236"/>
    </source>
</evidence>
<dbReference type="SUPFAM" id="SSF56024">
    <property type="entry name" value="Phospholipase D/nuclease"/>
    <property type="match status" value="2"/>
</dbReference>
<dbReference type="EMBL" id="JAESWB010000181">
    <property type="protein sequence ID" value="MBL4953174.1"/>
    <property type="molecule type" value="Genomic_DNA"/>
</dbReference>
<evidence type="ECO:0000256" key="6">
    <source>
        <dbReference type="ARBA" id="ARBA00022989"/>
    </source>
</evidence>
<dbReference type="RefSeq" id="WP_202654438.1">
    <property type="nucleotide sequence ID" value="NZ_JAESWB010000181.1"/>
</dbReference>
<dbReference type="Gene3D" id="3.30.870.10">
    <property type="entry name" value="Endonuclease Chain A"/>
    <property type="match status" value="2"/>
</dbReference>
<evidence type="ECO:0000256" key="4">
    <source>
        <dbReference type="ARBA" id="ARBA00022692"/>
    </source>
</evidence>
<evidence type="ECO:0000313" key="10">
    <source>
        <dbReference type="EMBL" id="MBL4953174.1"/>
    </source>
</evidence>